<protein>
    <submittedName>
        <fullName evidence="2">Uncharacterized protein</fullName>
    </submittedName>
</protein>
<organism evidence="2">
    <name type="scientific">Dichomitus squalens</name>
    <dbReference type="NCBI Taxonomy" id="114155"/>
    <lineage>
        <taxon>Eukaryota</taxon>
        <taxon>Fungi</taxon>
        <taxon>Dikarya</taxon>
        <taxon>Basidiomycota</taxon>
        <taxon>Agaricomycotina</taxon>
        <taxon>Agaricomycetes</taxon>
        <taxon>Polyporales</taxon>
        <taxon>Polyporaceae</taxon>
        <taxon>Dichomitus</taxon>
    </lineage>
</organism>
<evidence type="ECO:0000256" key="1">
    <source>
        <dbReference type="SAM" id="MobiDB-lite"/>
    </source>
</evidence>
<name>A0A4Q9N4T7_9APHY</name>
<gene>
    <name evidence="2" type="ORF">BD311DRAFT_747087</name>
</gene>
<dbReference type="EMBL" id="ML143389">
    <property type="protein sequence ID" value="TBU34071.1"/>
    <property type="molecule type" value="Genomic_DNA"/>
</dbReference>
<evidence type="ECO:0000313" key="2">
    <source>
        <dbReference type="EMBL" id="TBU34071.1"/>
    </source>
</evidence>
<feature type="region of interest" description="Disordered" evidence="1">
    <location>
        <begin position="156"/>
        <end position="220"/>
    </location>
</feature>
<sequence length="292" mass="31901">MEFIRCTFSHSTRAHVPQIASPVPTKHWSKFDAILEWKEQTSQAFDVGFCDDERIVLPPMRARDATLREDNRRRDWTTYRKVVEADPNTTVAPPWPPFAPPPRFPSPELEELPPISESSTSSYLDIAGCHGLSPTDGESGGYARWKHVLEGFTPASPPSTCEHADGEHTSVSESSSPRTLSDTTGTTASSSLTSNTLSENAEEMSTAAAVQHAPDAHGSGAGNTDDLAACIAQMLLECREEAELKPSAGAFFEEDALADGDIYDHELEEEIRERAAIAQELNWMLMGVLPMG</sequence>
<dbReference type="OrthoDB" id="10564017at2759"/>
<proteinExistence type="predicted"/>
<feature type="compositionally biased region" description="Low complexity" evidence="1">
    <location>
        <begin position="179"/>
        <end position="198"/>
    </location>
</feature>
<accession>A0A4Q9N4T7</accession>
<dbReference type="Proteomes" id="UP000292957">
    <property type="component" value="Unassembled WGS sequence"/>
</dbReference>
<dbReference type="AlphaFoldDB" id="A0A4Q9N4T7"/>
<reference evidence="2" key="1">
    <citation type="submission" date="2019-01" db="EMBL/GenBank/DDBJ databases">
        <title>Draft genome sequences of three monokaryotic isolates of the white-rot basidiomycete fungus Dichomitus squalens.</title>
        <authorList>
            <consortium name="DOE Joint Genome Institute"/>
            <person name="Lopez S.C."/>
            <person name="Andreopoulos B."/>
            <person name="Pangilinan J."/>
            <person name="Lipzen A."/>
            <person name="Riley R."/>
            <person name="Ahrendt S."/>
            <person name="Ng V."/>
            <person name="Barry K."/>
            <person name="Daum C."/>
            <person name="Grigoriev I.V."/>
            <person name="Hilden K.S."/>
            <person name="Makela M.R."/>
            <person name="de Vries R.P."/>
        </authorList>
    </citation>
    <scope>NUCLEOTIDE SEQUENCE [LARGE SCALE GENOMIC DNA]</scope>
    <source>
        <strain evidence="2">OM18370.1</strain>
    </source>
</reference>